<accession>A0A8X8VWZ7</accession>
<dbReference type="PANTHER" id="PTHR31314">
    <property type="entry name" value="MYB FAMILY TRANSCRIPTION FACTOR PHL7-LIKE"/>
    <property type="match status" value="1"/>
</dbReference>
<dbReference type="PANTHER" id="PTHR31314:SF113">
    <property type="entry name" value="MYB FAMILY TRANSCRIPTION FACTOR MPH1"/>
    <property type="match status" value="1"/>
</dbReference>
<sequence length="109" mass="13149">MKNSDSSRVRKYRKSLAPRLRWSPELHDRFVEAVENLGGRYRKTKLFIFTFLRIYFRSNNRFEIFINFFLVDIFEFAEATPKRIMQMMAVKGLKISHVKSHLQVYVKIV</sequence>
<keyword evidence="3" id="KW-0539">Nucleus</keyword>
<evidence type="ECO:0008006" key="6">
    <source>
        <dbReference type="Google" id="ProtNLM"/>
    </source>
</evidence>
<gene>
    <name evidence="4" type="ORF">SASPL_156211</name>
</gene>
<reference evidence="4" key="1">
    <citation type="submission" date="2018-01" db="EMBL/GenBank/DDBJ databases">
        <authorList>
            <person name="Mao J.F."/>
        </authorList>
    </citation>
    <scope>NUCLEOTIDE SEQUENCE</scope>
    <source>
        <strain evidence="4">Huo1</strain>
        <tissue evidence="4">Leaf</tissue>
    </source>
</reference>
<dbReference type="InterPro" id="IPR046955">
    <property type="entry name" value="PHR1-like"/>
</dbReference>
<name>A0A8X8VWZ7_SALSN</name>
<comment type="caution">
    <text evidence="4">The sequence shown here is derived from an EMBL/GenBank/DDBJ whole genome shotgun (WGS) entry which is preliminary data.</text>
</comment>
<dbReference type="GO" id="GO:0003677">
    <property type="term" value="F:DNA binding"/>
    <property type="evidence" value="ECO:0007669"/>
    <property type="project" value="InterPro"/>
</dbReference>
<evidence type="ECO:0000256" key="3">
    <source>
        <dbReference type="ARBA" id="ARBA00023242"/>
    </source>
</evidence>
<proteinExistence type="predicted"/>
<dbReference type="InterPro" id="IPR006447">
    <property type="entry name" value="Myb_dom_plants"/>
</dbReference>
<dbReference type="SUPFAM" id="SSF46689">
    <property type="entry name" value="Homeodomain-like"/>
    <property type="match status" value="1"/>
</dbReference>
<dbReference type="NCBIfam" id="TIGR01557">
    <property type="entry name" value="myb_SHAQKYF"/>
    <property type="match status" value="1"/>
</dbReference>
<dbReference type="Proteomes" id="UP000298416">
    <property type="component" value="Unassembled WGS sequence"/>
</dbReference>
<keyword evidence="5" id="KW-1185">Reference proteome</keyword>
<dbReference type="EMBL" id="PNBA02000325">
    <property type="protein sequence ID" value="KAG6383992.1"/>
    <property type="molecule type" value="Genomic_DNA"/>
</dbReference>
<dbReference type="AlphaFoldDB" id="A0A8X8VWZ7"/>
<keyword evidence="2" id="KW-0804">Transcription</keyword>
<reference evidence="4" key="2">
    <citation type="submission" date="2020-08" db="EMBL/GenBank/DDBJ databases">
        <title>Plant Genome Project.</title>
        <authorList>
            <person name="Zhang R.-G."/>
        </authorList>
    </citation>
    <scope>NUCLEOTIDE SEQUENCE</scope>
    <source>
        <strain evidence="4">Huo1</strain>
        <tissue evidence="4">Leaf</tissue>
    </source>
</reference>
<protein>
    <recommendedName>
        <fullName evidence="6">Two-component response regulator ARR-B family</fullName>
    </recommendedName>
</protein>
<evidence type="ECO:0000313" key="4">
    <source>
        <dbReference type="EMBL" id="KAG6383992.1"/>
    </source>
</evidence>
<dbReference type="Gene3D" id="1.10.10.60">
    <property type="entry name" value="Homeodomain-like"/>
    <property type="match status" value="1"/>
</dbReference>
<dbReference type="InterPro" id="IPR009057">
    <property type="entry name" value="Homeodomain-like_sf"/>
</dbReference>
<dbReference type="GO" id="GO:0003700">
    <property type="term" value="F:DNA-binding transcription factor activity"/>
    <property type="evidence" value="ECO:0007669"/>
    <property type="project" value="InterPro"/>
</dbReference>
<evidence type="ECO:0000313" key="5">
    <source>
        <dbReference type="Proteomes" id="UP000298416"/>
    </source>
</evidence>
<keyword evidence="1" id="KW-0805">Transcription regulation</keyword>
<organism evidence="4">
    <name type="scientific">Salvia splendens</name>
    <name type="common">Scarlet sage</name>
    <dbReference type="NCBI Taxonomy" id="180675"/>
    <lineage>
        <taxon>Eukaryota</taxon>
        <taxon>Viridiplantae</taxon>
        <taxon>Streptophyta</taxon>
        <taxon>Embryophyta</taxon>
        <taxon>Tracheophyta</taxon>
        <taxon>Spermatophyta</taxon>
        <taxon>Magnoliopsida</taxon>
        <taxon>eudicotyledons</taxon>
        <taxon>Gunneridae</taxon>
        <taxon>Pentapetalae</taxon>
        <taxon>asterids</taxon>
        <taxon>lamiids</taxon>
        <taxon>Lamiales</taxon>
        <taxon>Lamiaceae</taxon>
        <taxon>Nepetoideae</taxon>
        <taxon>Mentheae</taxon>
        <taxon>Salviinae</taxon>
        <taxon>Salvia</taxon>
        <taxon>Salvia subgen. Calosphace</taxon>
        <taxon>core Calosphace</taxon>
    </lineage>
</organism>
<evidence type="ECO:0000256" key="2">
    <source>
        <dbReference type="ARBA" id="ARBA00023163"/>
    </source>
</evidence>
<evidence type="ECO:0000256" key="1">
    <source>
        <dbReference type="ARBA" id="ARBA00023015"/>
    </source>
</evidence>